<sequence length="94" mass="9740">MVSSGVDESAKGNGFEQVIGALTNLSIAALGAGVHAIRMMANAGLVSPSDVDESFDGITEAIENMPEPFSSNLAAAFFEAFAEIKDSASTNWNK</sequence>
<dbReference type="Proteomes" id="UP001218231">
    <property type="component" value="Chromosome"/>
</dbReference>
<protein>
    <recommendedName>
        <fullName evidence="3">Phage tail tube protein, GTA-gp10</fullName>
    </recommendedName>
</protein>
<proteinExistence type="predicted"/>
<dbReference type="RefSeq" id="WP_273616917.1">
    <property type="nucleotide sequence ID" value="NZ_CP117417.1"/>
</dbReference>
<keyword evidence="2" id="KW-1185">Reference proteome</keyword>
<name>A0ABY7TTC2_9SPHN</name>
<accession>A0ABY7TTC2</accession>
<gene>
    <name evidence="1" type="ORF">PQ457_11025</name>
</gene>
<dbReference type="EMBL" id="CP117417">
    <property type="protein sequence ID" value="WCT76474.1"/>
    <property type="molecule type" value="Genomic_DNA"/>
</dbReference>
<evidence type="ECO:0000313" key="1">
    <source>
        <dbReference type="EMBL" id="WCT76474.1"/>
    </source>
</evidence>
<evidence type="ECO:0008006" key="3">
    <source>
        <dbReference type="Google" id="ProtNLM"/>
    </source>
</evidence>
<reference evidence="1 2" key="1">
    <citation type="submission" date="2023-02" db="EMBL/GenBank/DDBJ databases">
        <title>Genome sequence of Novosphingobium humi KACC 19094.</title>
        <authorList>
            <person name="Kim S."/>
            <person name="Heo J."/>
            <person name="Kwon S.-W."/>
        </authorList>
    </citation>
    <scope>NUCLEOTIDE SEQUENCE [LARGE SCALE GENOMIC DNA]</scope>
    <source>
        <strain evidence="1 2">KACC 19094</strain>
    </source>
</reference>
<evidence type="ECO:0000313" key="2">
    <source>
        <dbReference type="Proteomes" id="UP001218231"/>
    </source>
</evidence>
<organism evidence="1 2">
    <name type="scientific">Novosphingobium humi</name>
    <dbReference type="NCBI Taxonomy" id="2282397"/>
    <lineage>
        <taxon>Bacteria</taxon>
        <taxon>Pseudomonadati</taxon>
        <taxon>Pseudomonadota</taxon>
        <taxon>Alphaproteobacteria</taxon>
        <taxon>Sphingomonadales</taxon>
        <taxon>Sphingomonadaceae</taxon>
        <taxon>Novosphingobium</taxon>
    </lineage>
</organism>